<dbReference type="Proteomes" id="UP000253570">
    <property type="component" value="Unassembled WGS sequence"/>
</dbReference>
<evidence type="ECO:0000256" key="10">
    <source>
        <dbReference type="ARBA" id="ARBA00023315"/>
    </source>
</evidence>
<dbReference type="PANTHER" id="PTHR43091:SF1">
    <property type="entry name" value="BETA-KETOACYL-[ACYL-CARRIER-PROTEIN] SYNTHASE III, CHLOROPLASTIC"/>
    <property type="match status" value="1"/>
</dbReference>
<evidence type="ECO:0000259" key="14">
    <source>
        <dbReference type="Pfam" id="PF08545"/>
    </source>
</evidence>
<keyword evidence="4 12" id="KW-0444">Lipid biosynthesis</keyword>
<comment type="function">
    <text evidence="12">Catalyzes the condensation reaction of fatty acid synthesis by the addition to an acyl acceptor of two carbons from malonyl-ACP. Catalyzes the first condensation reaction which initiates fatty acid synthesis and may therefore play a role in governing the total rate of fatty acid production. Possesses both acetoacetyl-ACP synthase and acetyl transacylase activities. Its substrate specificity determines the biosynthesis of branched-chain and/or straight-chain of fatty acids.</text>
</comment>
<keyword evidence="8 12" id="KW-0275">Fatty acid biosynthesis</keyword>
<keyword evidence="7 12" id="KW-0443">Lipid metabolism</keyword>
<evidence type="ECO:0000313" key="16">
    <source>
        <dbReference type="Proteomes" id="UP000253570"/>
    </source>
</evidence>
<dbReference type="Gene3D" id="3.40.47.10">
    <property type="match status" value="1"/>
</dbReference>
<proteinExistence type="inferred from homology"/>
<name>A0A368DMM6_9PROT</name>
<evidence type="ECO:0000256" key="7">
    <source>
        <dbReference type="ARBA" id="ARBA00023098"/>
    </source>
</evidence>
<dbReference type="HAMAP" id="MF_01815">
    <property type="entry name" value="FabH"/>
    <property type="match status" value="1"/>
</dbReference>
<evidence type="ECO:0000256" key="5">
    <source>
        <dbReference type="ARBA" id="ARBA00022679"/>
    </source>
</evidence>
<comment type="similarity">
    <text evidence="2 12">Belongs to the thiolase-like superfamily. FabH family.</text>
</comment>
<accession>A0A368DMM6</accession>
<comment type="domain">
    <text evidence="12">The last Arg residue of the ACP-binding site is essential for the weak association between ACP/AcpP and FabH.</text>
</comment>
<dbReference type="InterPro" id="IPR004655">
    <property type="entry name" value="FabH"/>
</dbReference>
<feature type="domain" description="Beta-ketoacyl-[acyl-carrier-protein] synthase III N-terminal" evidence="14">
    <location>
        <begin position="107"/>
        <end position="190"/>
    </location>
</feature>
<evidence type="ECO:0000256" key="8">
    <source>
        <dbReference type="ARBA" id="ARBA00023160"/>
    </source>
</evidence>
<keyword evidence="9 12" id="KW-0511">Multifunctional enzyme</keyword>
<comment type="pathway">
    <text evidence="1 12">Lipid metabolism; fatty acid biosynthesis.</text>
</comment>
<dbReference type="GO" id="GO:0005737">
    <property type="term" value="C:cytoplasm"/>
    <property type="evidence" value="ECO:0007669"/>
    <property type="project" value="UniProtKB-SubCell"/>
</dbReference>
<dbReference type="SUPFAM" id="SSF53901">
    <property type="entry name" value="Thiolase-like"/>
    <property type="match status" value="1"/>
</dbReference>
<keyword evidence="12" id="KW-0963">Cytoplasm</keyword>
<protein>
    <recommendedName>
        <fullName evidence="3 12">Beta-ketoacyl-[acyl-carrier-protein] synthase III</fullName>
        <shortName evidence="12">Beta-ketoacyl-ACP synthase III</shortName>
        <shortName evidence="12">KAS III</shortName>
        <ecNumber evidence="3 12">2.3.1.180</ecNumber>
    </recommendedName>
    <alternativeName>
        <fullName evidence="12">3-oxoacyl-[acyl-carrier-protein] synthase 3</fullName>
    </alternativeName>
    <alternativeName>
        <fullName evidence="12">3-oxoacyl-[acyl-carrier-protein] synthase III</fullName>
    </alternativeName>
</protein>
<dbReference type="AlphaFoldDB" id="A0A368DMM6"/>
<keyword evidence="10 12" id="KW-0012">Acyltransferase</keyword>
<feature type="region of interest" description="ACP-binding" evidence="12">
    <location>
        <begin position="252"/>
        <end position="256"/>
    </location>
</feature>
<evidence type="ECO:0000256" key="9">
    <source>
        <dbReference type="ARBA" id="ARBA00023268"/>
    </source>
</evidence>
<dbReference type="EC" id="2.3.1.180" evidence="3 12"/>
<dbReference type="InterPro" id="IPR016039">
    <property type="entry name" value="Thiolase-like"/>
</dbReference>
<evidence type="ECO:0000256" key="2">
    <source>
        <dbReference type="ARBA" id="ARBA00008642"/>
    </source>
</evidence>
<comment type="subcellular location">
    <subcellularLocation>
        <location evidence="12">Cytoplasm</location>
    </subcellularLocation>
</comment>
<evidence type="ECO:0000256" key="6">
    <source>
        <dbReference type="ARBA" id="ARBA00022832"/>
    </source>
</evidence>
<dbReference type="PANTHER" id="PTHR43091">
    <property type="entry name" value="3-OXOACYL-[ACYL-CARRIER-PROTEIN] SYNTHASE"/>
    <property type="match status" value="1"/>
</dbReference>
<dbReference type="UniPathway" id="UPA00094"/>
<dbReference type="InterPro" id="IPR013747">
    <property type="entry name" value="ACP_syn_III_C"/>
</dbReference>
<dbReference type="GO" id="GO:0004315">
    <property type="term" value="F:3-oxoacyl-[acyl-carrier-protein] synthase activity"/>
    <property type="evidence" value="ECO:0007669"/>
    <property type="project" value="InterPro"/>
</dbReference>
<feature type="active site" evidence="12">
    <location>
        <position position="251"/>
    </location>
</feature>
<dbReference type="EMBL" id="QOQD01000010">
    <property type="protein sequence ID" value="RCL73082.1"/>
    <property type="molecule type" value="Genomic_DNA"/>
</dbReference>
<dbReference type="Pfam" id="PF08541">
    <property type="entry name" value="ACP_syn_III_C"/>
    <property type="match status" value="1"/>
</dbReference>
<evidence type="ECO:0000313" key="15">
    <source>
        <dbReference type="EMBL" id="RCL73082.1"/>
    </source>
</evidence>
<evidence type="ECO:0000256" key="11">
    <source>
        <dbReference type="ARBA" id="ARBA00051096"/>
    </source>
</evidence>
<feature type="domain" description="Beta-ketoacyl-[acyl-carrier-protein] synthase III C-terminal" evidence="13">
    <location>
        <begin position="235"/>
        <end position="324"/>
    </location>
</feature>
<dbReference type="FunFam" id="3.40.47.10:FF:000004">
    <property type="entry name" value="3-oxoacyl-[acyl-carrier-protein] synthase 3"/>
    <property type="match status" value="1"/>
</dbReference>
<evidence type="ECO:0000259" key="13">
    <source>
        <dbReference type="Pfam" id="PF08541"/>
    </source>
</evidence>
<evidence type="ECO:0000256" key="12">
    <source>
        <dbReference type="HAMAP-Rule" id="MF_01815"/>
    </source>
</evidence>
<organism evidence="15 16">
    <name type="scientific">PS1 clade bacterium</name>
    <dbReference type="NCBI Taxonomy" id="2175152"/>
    <lineage>
        <taxon>Bacteria</taxon>
        <taxon>Pseudomonadati</taxon>
        <taxon>Pseudomonadota</taxon>
        <taxon>Alphaproteobacteria</taxon>
        <taxon>PS1 clade</taxon>
    </lineage>
</organism>
<keyword evidence="5 12" id="KW-0808">Transferase</keyword>
<sequence>MIKSVIKGVGSYLPEKVLTNDDISEFVDTSDEWIYGRTGIKQRHIAADNQLTSDLAYNASIRAIKDANISPSEIDLIILATSTPDQVFPSTAVKLQDKLKIKFGAAFDIHAVCSGFIYALSTADNFIKSGKYSKVLVVGSETYSRIIDWNDRSTCVLFGDGAGAFILEAINSNSEDYNEGIFDSVIRSDGEYRTKLFCDGGPSMSRDQLHFISMDGKEVYKHAVEKQTAIVEDLLKTSKIDIEDIDWFVPHQANLRILDATAKKLRLDKNKIIITVDQHANTSSASIPVAMDHAIQIGKIKRGDILLLEAFGAGFTWGAVLLKY</sequence>
<evidence type="ECO:0000256" key="3">
    <source>
        <dbReference type="ARBA" id="ARBA00012333"/>
    </source>
</evidence>
<dbReference type="CDD" id="cd00830">
    <property type="entry name" value="KAS_III"/>
    <property type="match status" value="1"/>
</dbReference>
<dbReference type="NCBIfam" id="NF006829">
    <property type="entry name" value="PRK09352.1"/>
    <property type="match status" value="1"/>
</dbReference>
<keyword evidence="6 12" id="KW-0276">Fatty acid metabolism</keyword>
<dbReference type="Pfam" id="PF08545">
    <property type="entry name" value="ACP_syn_III"/>
    <property type="match status" value="1"/>
</dbReference>
<dbReference type="GO" id="GO:0006633">
    <property type="term" value="P:fatty acid biosynthetic process"/>
    <property type="evidence" value="ECO:0007669"/>
    <property type="project" value="UniProtKB-UniRule"/>
</dbReference>
<comment type="subunit">
    <text evidence="12">Homodimer.</text>
</comment>
<feature type="active site" evidence="12">
    <location>
        <position position="281"/>
    </location>
</feature>
<evidence type="ECO:0000256" key="1">
    <source>
        <dbReference type="ARBA" id="ARBA00005194"/>
    </source>
</evidence>
<feature type="active site" evidence="12">
    <location>
        <position position="113"/>
    </location>
</feature>
<dbReference type="NCBIfam" id="TIGR00747">
    <property type="entry name" value="fabH"/>
    <property type="match status" value="1"/>
</dbReference>
<dbReference type="InterPro" id="IPR013751">
    <property type="entry name" value="ACP_syn_III_N"/>
</dbReference>
<comment type="caution">
    <text evidence="15">The sequence shown here is derived from an EMBL/GenBank/DDBJ whole genome shotgun (WGS) entry which is preliminary data.</text>
</comment>
<evidence type="ECO:0000256" key="4">
    <source>
        <dbReference type="ARBA" id="ARBA00022516"/>
    </source>
</evidence>
<reference evidence="15 16" key="1">
    <citation type="journal article" date="2018" name="Microbiome">
        <title>Fine metagenomic profile of the Mediterranean stratified and mixed water columns revealed by assembly and recruitment.</title>
        <authorList>
            <person name="Haro-Moreno J.M."/>
            <person name="Lopez-Perez M."/>
            <person name="De La Torre J.R."/>
            <person name="Picazo A."/>
            <person name="Camacho A."/>
            <person name="Rodriguez-Valera F."/>
        </authorList>
    </citation>
    <scope>NUCLEOTIDE SEQUENCE [LARGE SCALE GENOMIC DNA]</scope>
    <source>
        <strain evidence="15">MED-G57</strain>
    </source>
</reference>
<gene>
    <name evidence="12" type="primary">fabH</name>
    <name evidence="15" type="ORF">DBW71_04595</name>
</gene>
<comment type="catalytic activity">
    <reaction evidence="11">
        <text>malonyl-[ACP] + acetyl-CoA + H(+) = 3-oxobutanoyl-[ACP] + CO2 + CoA</text>
        <dbReference type="Rhea" id="RHEA:12080"/>
        <dbReference type="Rhea" id="RHEA-COMP:9623"/>
        <dbReference type="Rhea" id="RHEA-COMP:9625"/>
        <dbReference type="ChEBI" id="CHEBI:15378"/>
        <dbReference type="ChEBI" id="CHEBI:16526"/>
        <dbReference type="ChEBI" id="CHEBI:57287"/>
        <dbReference type="ChEBI" id="CHEBI:57288"/>
        <dbReference type="ChEBI" id="CHEBI:78449"/>
        <dbReference type="ChEBI" id="CHEBI:78450"/>
        <dbReference type="EC" id="2.3.1.180"/>
    </reaction>
    <physiologicalReaction direction="left-to-right" evidence="11">
        <dbReference type="Rhea" id="RHEA:12081"/>
    </physiologicalReaction>
</comment>
<dbReference type="GO" id="GO:0033818">
    <property type="term" value="F:beta-ketoacyl-acyl-carrier-protein synthase III activity"/>
    <property type="evidence" value="ECO:0007669"/>
    <property type="project" value="UniProtKB-UniRule"/>
</dbReference>